<keyword evidence="1" id="KW-0812">Transmembrane</keyword>
<dbReference type="InterPro" id="IPR013655">
    <property type="entry name" value="PAS_fold_3"/>
</dbReference>
<dbReference type="SUPFAM" id="SSF141868">
    <property type="entry name" value="EAL domain-like"/>
    <property type="match status" value="1"/>
</dbReference>
<dbReference type="Pfam" id="PF13426">
    <property type="entry name" value="PAS_9"/>
    <property type="match status" value="1"/>
</dbReference>
<dbReference type="SMART" id="SM00052">
    <property type="entry name" value="EAL"/>
    <property type="match status" value="1"/>
</dbReference>
<dbReference type="NCBIfam" id="TIGR00229">
    <property type="entry name" value="sensory_box"/>
    <property type="match status" value="2"/>
</dbReference>
<feature type="domain" description="EAL" evidence="4">
    <location>
        <begin position="666"/>
        <end position="923"/>
    </location>
</feature>
<dbReference type="GO" id="GO:0016020">
    <property type="term" value="C:membrane"/>
    <property type="evidence" value="ECO:0007669"/>
    <property type="project" value="InterPro"/>
</dbReference>
<dbReference type="InterPro" id="IPR000700">
    <property type="entry name" value="PAS-assoc_C"/>
</dbReference>
<dbReference type="SMART" id="SM00267">
    <property type="entry name" value="GGDEF"/>
    <property type="match status" value="1"/>
</dbReference>
<reference evidence="7 8" key="1">
    <citation type="submission" date="2017-02" db="EMBL/GenBank/DDBJ databases">
        <authorList>
            <person name="Peterson S.W."/>
        </authorList>
    </citation>
    <scope>NUCLEOTIDE SEQUENCE [LARGE SCALE GENOMIC DNA]</scope>
    <source>
        <strain evidence="7 8">DSM 16080</strain>
    </source>
</reference>
<dbReference type="InterPro" id="IPR003660">
    <property type="entry name" value="HAMP_dom"/>
</dbReference>
<feature type="domain" description="PAC" evidence="3">
    <location>
        <begin position="314"/>
        <end position="366"/>
    </location>
</feature>
<dbReference type="InterPro" id="IPR000014">
    <property type="entry name" value="PAS"/>
</dbReference>
<dbReference type="RefSeq" id="WP_078715767.1">
    <property type="nucleotide sequence ID" value="NZ_FUYC01000001.1"/>
</dbReference>
<feature type="domain" description="PAS" evidence="2">
    <location>
        <begin position="238"/>
        <end position="310"/>
    </location>
</feature>
<evidence type="ECO:0000256" key="1">
    <source>
        <dbReference type="SAM" id="Phobius"/>
    </source>
</evidence>
<name>A0A1T4W3B7_9BACT</name>
<evidence type="ECO:0000313" key="8">
    <source>
        <dbReference type="Proteomes" id="UP000190027"/>
    </source>
</evidence>
<dbReference type="Gene3D" id="6.10.340.10">
    <property type="match status" value="1"/>
</dbReference>
<dbReference type="Pfam" id="PF00672">
    <property type="entry name" value="HAMP"/>
    <property type="match status" value="1"/>
</dbReference>
<accession>A0A1T4W3B7</accession>
<dbReference type="PROSITE" id="PS50113">
    <property type="entry name" value="PAC"/>
    <property type="match status" value="2"/>
</dbReference>
<dbReference type="InterPro" id="IPR043128">
    <property type="entry name" value="Rev_trsase/Diguanyl_cyclase"/>
</dbReference>
<dbReference type="InterPro" id="IPR029787">
    <property type="entry name" value="Nucleotide_cyclase"/>
</dbReference>
<dbReference type="SMART" id="SM00091">
    <property type="entry name" value="PAS"/>
    <property type="match status" value="2"/>
</dbReference>
<feature type="transmembrane region" description="Helical" evidence="1">
    <location>
        <begin position="148"/>
        <end position="172"/>
    </location>
</feature>
<dbReference type="CDD" id="cd01949">
    <property type="entry name" value="GGDEF"/>
    <property type="match status" value="1"/>
</dbReference>
<feature type="domain" description="HAMP" evidence="5">
    <location>
        <begin position="174"/>
        <end position="226"/>
    </location>
</feature>
<dbReference type="SMART" id="SM00086">
    <property type="entry name" value="PAC"/>
    <property type="match status" value="2"/>
</dbReference>
<dbReference type="CDD" id="cd01948">
    <property type="entry name" value="EAL"/>
    <property type="match status" value="1"/>
</dbReference>
<dbReference type="InterPro" id="IPR052155">
    <property type="entry name" value="Biofilm_reg_signaling"/>
</dbReference>
<dbReference type="GO" id="GO:0007165">
    <property type="term" value="P:signal transduction"/>
    <property type="evidence" value="ECO:0007669"/>
    <property type="project" value="InterPro"/>
</dbReference>
<protein>
    <submittedName>
        <fullName evidence="7">PAS domain S-box-containing protein/diguanylate cyclase (GGDEF) domain-containing protein</fullName>
    </submittedName>
</protein>
<evidence type="ECO:0000259" key="6">
    <source>
        <dbReference type="PROSITE" id="PS50887"/>
    </source>
</evidence>
<feature type="transmembrane region" description="Helical" evidence="1">
    <location>
        <begin position="20"/>
        <end position="42"/>
    </location>
</feature>
<dbReference type="Pfam" id="PF08447">
    <property type="entry name" value="PAS_3"/>
    <property type="match status" value="1"/>
</dbReference>
<dbReference type="Gene3D" id="3.20.20.450">
    <property type="entry name" value="EAL domain"/>
    <property type="match status" value="1"/>
</dbReference>
<dbReference type="NCBIfam" id="TIGR00254">
    <property type="entry name" value="GGDEF"/>
    <property type="match status" value="1"/>
</dbReference>
<dbReference type="OrthoDB" id="7673416at2"/>
<gene>
    <name evidence="7" type="ORF">SAMN02745704_00179</name>
</gene>
<dbReference type="PANTHER" id="PTHR44757">
    <property type="entry name" value="DIGUANYLATE CYCLASE DGCP"/>
    <property type="match status" value="1"/>
</dbReference>
<dbReference type="InterPro" id="IPR001633">
    <property type="entry name" value="EAL_dom"/>
</dbReference>
<dbReference type="EMBL" id="FUYC01000001">
    <property type="protein sequence ID" value="SKA71639.1"/>
    <property type="molecule type" value="Genomic_DNA"/>
</dbReference>
<dbReference type="SUPFAM" id="SSF55073">
    <property type="entry name" value="Nucleotide cyclase"/>
    <property type="match status" value="1"/>
</dbReference>
<dbReference type="Gene3D" id="3.30.450.20">
    <property type="entry name" value="PAS domain"/>
    <property type="match status" value="2"/>
</dbReference>
<evidence type="ECO:0000259" key="2">
    <source>
        <dbReference type="PROSITE" id="PS50112"/>
    </source>
</evidence>
<keyword evidence="8" id="KW-1185">Reference proteome</keyword>
<keyword evidence="1" id="KW-1133">Transmembrane helix</keyword>
<dbReference type="InterPro" id="IPR035965">
    <property type="entry name" value="PAS-like_dom_sf"/>
</dbReference>
<dbReference type="Pfam" id="PF00990">
    <property type="entry name" value="GGDEF"/>
    <property type="match status" value="1"/>
</dbReference>
<dbReference type="InterPro" id="IPR000160">
    <property type="entry name" value="GGDEF_dom"/>
</dbReference>
<feature type="domain" description="PAC" evidence="3">
    <location>
        <begin position="439"/>
        <end position="491"/>
    </location>
</feature>
<dbReference type="Gene3D" id="3.30.70.270">
    <property type="match status" value="1"/>
</dbReference>
<sequence length="929" mass="106023">MSTTISRNGQRASRSLSQDMTISLILLIALVMLALFAAGYYFRSNDMRQEIESTADQYISNLADILAVPLWTFDENGIRQAGSVFAQNELVSSVRIRDHRGRLLFELAKPDDGARQVERQRDILFENQRIGTAHITLTLAPFERSLRLFTATMVAAFSVVVVVLALSTGLFLRVFLARPFRELTEGMNRLADGRFSGEFKRPRHLELDEIMRNFRAMAIRVQSREAALEAEVQERKKAEERYAVAVRGANDGIWDWDLNTDEVYYSPRWKGIIGFAEHEFPHDVEEWKKRIHPDDLEAVVNAHQNLMAGLTDEMNLEYRLRHKHGSYRWIHARGASLKDDSEEPLRIAGAITDVTQRKQAERQLRKSEEMYRSLIETTSEGYLMLDPHANIRGSNKAFRDMLGYSRIEIEGHRPMDFMAEQDSQIFGNLIAQLDASPHQQGEFTFRRREGDDVNVLASATTMYRSDGEVKGCFVLFTNITDRKRMENQLRHQAMHDPLTGLANRTLCMDRLTRALERARRRDDYNFALIFVDLDRFKIINDSLGHNVGDSLLIEVSRRLEDSVRELDTVSRFGGDEFIVLLEELQSPRKAVQVVKRMRRRLRHPYNLDGHEIQVSASLGIVLGPVQADNAEEVLRFSNLAMHRAKTAGRDRFKVFSNRLLEHAVQLMTLENDMDTAMAEGQFFLNYQPIVQVDGEQKLFAFEALARWRHPERGIIPPSEFIAVAEETGQITDLGLWVLNEACQTMVHWRKTIPGAKDVYVSVNISGKQFAQADLIGKIRRILRRTGMPANRLKLEITETAIMQNAAQATNTLRMLKNLGITLAVDDFGTGYSSMSYLQKLPLDHLKIDLSFVQMLDAGPENVEIVKAIINLAHTLGLQVVAEGVERPEHQRTLLELGCEYFQGYLYSRPVSSQEAEQFIKTKDILPLAG</sequence>
<dbReference type="Pfam" id="PF00563">
    <property type="entry name" value="EAL"/>
    <property type="match status" value="1"/>
</dbReference>
<dbReference type="CDD" id="cd00130">
    <property type="entry name" value="PAS"/>
    <property type="match status" value="2"/>
</dbReference>
<organism evidence="7 8">
    <name type="scientific">Paucidesulfovibrio gracilis DSM 16080</name>
    <dbReference type="NCBI Taxonomy" id="1121449"/>
    <lineage>
        <taxon>Bacteria</taxon>
        <taxon>Pseudomonadati</taxon>
        <taxon>Thermodesulfobacteriota</taxon>
        <taxon>Desulfovibrionia</taxon>
        <taxon>Desulfovibrionales</taxon>
        <taxon>Desulfovibrionaceae</taxon>
        <taxon>Paucidesulfovibrio</taxon>
    </lineage>
</organism>
<dbReference type="PROSITE" id="PS50883">
    <property type="entry name" value="EAL"/>
    <property type="match status" value="1"/>
</dbReference>
<dbReference type="STRING" id="1121449.SAMN02745704_00179"/>
<dbReference type="AlphaFoldDB" id="A0A1T4W3B7"/>
<dbReference type="CDD" id="cd06225">
    <property type="entry name" value="HAMP"/>
    <property type="match status" value="1"/>
</dbReference>
<dbReference type="InterPro" id="IPR035919">
    <property type="entry name" value="EAL_sf"/>
</dbReference>
<dbReference type="Proteomes" id="UP000190027">
    <property type="component" value="Unassembled WGS sequence"/>
</dbReference>
<evidence type="ECO:0000259" key="3">
    <source>
        <dbReference type="PROSITE" id="PS50113"/>
    </source>
</evidence>
<proteinExistence type="predicted"/>
<evidence type="ECO:0000259" key="5">
    <source>
        <dbReference type="PROSITE" id="PS50885"/>
    </source>
</evidence>
<dbReference type="InterPro" id="IPR001610">
    <property type="entry name" value="PAC"/>
</dbReference>
<dbReference type="SMART" id="SM00304">
    <property type="entry name" value="HAMP"/>
    <property type="match status" value="1"/>
</dbReference>
<feature type="domain" description="PAS" evidence="2">
    <location>
        <begin position="367"/>
        <end position="422"/>
    </location>
</feature>
<evidence type="ECO:0000313" key="7">
    <source>
        <dbReference type="EMBL" id="SKA71639.1"/>
    </source>
</evidence>
<keyword evidence="1" id="KW-0472">Membrane</keyword>
<dbReference type="PROSITE" id="PS50887">
    <property type="entry name" value="GGDEF"/>
    <property type="match status" value="1"/>
</dbReference>
<dbReference type="PROSITE" id="PS50112">
    <property type="entry name" value="PAS"/>
    <property type="match status" value="2"/>
</dbReference>
<dbReference type="PROSITE" id="PS50885">
    <property type="entry name" value="HAMP"/>
    <property type="match status" value="1"/>
</dbReference>
<dbReference type="PANTHER" id="PTHR44757:SF2">
    <property type="entry name" value="BIOFILM ARCHITECTURE MAINTENANCE PROTEIN MBAA"/>
    <property type="match status" value="1"/>
</dbReference>
<evidence type="ECO:0000259" key="4">
    <source>
        <dbReference type="PROSITE" id="PS50883"/>
    </source>
</evidence>
<feature type="domain" description="GGDEF" evidence="6">
    <location>
        <begin position="524"/>
        <end position="657"/>
    </location>
</feature>
<dbReference type="SUPFAM" id="SSF55785">
    <property type="entry name" value="PYP-like sensor domain (PAS domain)"/>
    <property type="match status" value="2"/>
</dbReference>